<feature type="region of interest" description="Disordered" evidence="1">
    <location>
        <begin position="113"/>
        <end position="150"/>
    </location>
</feature>
<gene>
    <name evidence="2" type="ORF">B0T11DRAFT_296454</name>
</gene>
<comment type="caution">
    <text evidence="2">The sequence shown here is derived from an EMBL/GenBank/DDBJ whole genome shotgun (WGS) entry which is preliminary data.</text>
</comment>
<feature type="compositionally biased region" description="Basic and acidic residues" evidence="1">
    <location>
        <begin position="136"/>
        <end position="148"/>
    </location>
</feature>
<name>A0A8K0TNS5_9PEZI</name>
<evidence type="ECO:0000313" key="2">
    <source>
        <dbReference type="EMBL" id="KAH7368868.1"/>
    </source>
</evidence>
<keyword evidence="3" id="KW-1185">Reference proteome</keyword>
<evidence type="ECO:0000313" key="3">
    <source>
        <dbReference type="Proteomes" id="UP000813385"/>
    </source>
</evidence>
<sequence>MASCCMCRGGQCWAATDVVRKRKLDKLKRGDAEALEEHEGGSCIQGSREDATAYGRQPPWIQDAMSNGRTTATPKEHGPRSRLQAKALNGVSTRQDICSKEQETRRKIRLLPSHHGDLPQNSRAGFRSSPRTQNIRLRDPGVYDEIRPRRSGPVEPAAICRHVEHCEGRCGGVVLKLVHSVTDVIDGPLQPNGRDETLSQGRRAAREGWQLRARRPAMVEMEARRMPARWRPLRGRGVVGDGVRFEKAMVAETADSCREGRDRCFEASRLGIVHDGDDLAVNT</sequence>
<feature type="region of interest" description="Disordered" evidence="1">
    <location>
        <begin position="30"/>
        <end position="82"/>
    </location>
</feature>
<protein>
    <submittedName>
        <fullName evidence="2">Uncharacterized protein</fullName>
    </submittedName>
</protein>
<organism evidence="2 3">
    <name type="scientific">Plectosphaerella cucumerina</name>
    <dbReference type="NCBI Taxonomy" id="40658"/>
    <lineage>
        <taxon>Eukaryota</taxon>
        <taxon>Fungi</taxon>
        <taxon>Dikarya</taxon>
        <taxon>Ascomycota</taxon>
        <taxon>Pezizomycotina</taxon>
        <taxon>Sordariomycetes</taxon>
        <taxon>Hypocreomycetidae</taxon>
        <taxon>Glomerellales</taxon>
        <taxon>Plectosphaerellaceae</taxon>
        <taxon>Plectosphaerella</taxon>
    </lineage>
</organism>
<dbReference type="Proteomes" id="UP000813385">
    <property type="component" value="Unassembled WGS sequence"/>
</dbReference>
<feature type="compositionally biased region" description="Basic and acidic residues" evidence="1">
    <location>
        <begin position="30"/>
        <end position="40"/>
    </location>
</feature>
<reference evidence="2" key="1">
    <citation type="journal article" date="2021" name="Nat. Commun.">
        <title>Genetic determinants of endophytism in the Arabidopsis root mycobiome.</title>
        <authorList>
            <person name="Mesny F."/>
            <person name="Miyauchi S."/>
            <person name="Thiergart T."/>
            <person name="Pickel B."/>
            <person name="Atanasova L."/>
            <person name="Karlsson M."/>
            <person name="Huettel B."/>
            <person name="Barry K.W."/>
            <person name="Haridas S."/>
            <person name="Chen C."/>
            <person name="Bauer D."/>
            <person name="Andreopoulos W."/>
            <person name="Pangilinan J."/>
            <person name="LaButti K."/>
            <person name="Riley R."/>
            <person name="Lipzen A."/>
            <person name="Clum A."/>
            <person name="Drula E."/>
            <person name="Henrissat B."/>
            <person name="Kohler A."/>
            <person name="Grigoriev I.V."/>
            <person name="Martin F.M."/>
            <person name="Hacquard S."/>
        </authorList>
    </citation>
    <scope>NUCLEOTIDE SEQUENCE</scope>
    <source>
        <strain evidence="2">MPI-CAGE-AT-0016</strain>
    </source>
</reference>
<feature type="compositionally biased region" description="Polar residues" evidence="1">
    <location>
        <begin position="119"/>
        <end position="135"/>
    </location>
</feature>
<feature type="compositionally biased region" description="Polar residues" evidence="1">
    <location>
        <begin position="64"/>
        <end position="73"/>
    </location>
</feature>
<dbReference type="EMBL" id="JAGPXD010000002">
    <property type="protein sequence ID" value="KAH7368868.1"/>
    <property type="molecule type" value="Genomic_DNA"/>
</dbReference>
<accession>A0A8K0TNS5</accession>
<dbReference type="AlphaFoldDB" id="A0A8K0TNS5"/>
<evidence type="ECO:0000256" key="1">
    <source>
        <dbReference type="SAM" id="MobiDB-lite"/>
    </source>
</evidence>
<proteinExistence type="predicted"/>